<name>A0A7G6Y718_9MICO</name>
<comment type="subcellular location">
    <subcellularLocation>
        <location evidence="1">Membrane</location>
        <topology evidence="1">Multi-pass membrane protein</topology>
    </subcellularLocation>
</comment>
<keyword evidence="4 8" id="KW-1133">Transmembrane helix</keyword>
<evidence type="ECO:0000256" key="7">
    <source>
        <dbReference type="ARBA" id="ARBA00023303"/>
    </source>
</evidence>
<proteinExistence type="predicted"/>
<dbReference type="GO" id="GO:0008076">
    <property type="term" value="C:voltage-gated potassium channel complex"/>
    <property type="evidence" value="ECO:0007669"/>
    <property type="project" value="InterPro"/>
</dbReference>
<evidence type="ECO:0000256" key="3">
    <source>
        <dbReference type="ARBA" id="ARBA00022692"/>
    </source>
</evidence>
<dbReference type="GO" id="GO:0005249">
    <property type="term" value="F:voltage-gated potassium channel activity"/>
    <property type="evidence" value="ECO:0007669"/>
    <property type="project" value="InterPro"/>
</dbReference>
<dbReference type="AlphaFoldDB" id="A0A7G6Y718"/>
<dbReference type="KEGG" id="lse:F1C12_03445"/>
<organism evidence="10 11">
    <name type="scientific">Leifsonia shinshuensis</name>
    <dbReference type="NCBI Taxonomy" id="150026"/>
    <lineage>
        <taxon>Bacteria</taxon>
        <taxon>Bacillati</taxon>
        <taxon>Actinomycetota</taxon>
        <taxon>Actinomycetes</taxon>
        <taxon>Micrococcales</taxon>
        <taxon>Microbacteriaceae</taxon>
        <taxon>Leifsonia</taxon>
    </lineage>
</organism>
<dbReference type="PANTHER" id="PTHR11537:SF254">
    <property type="entry name" value="POTASSIUM VOLTAGE-GATED CHANNEL PROTEIN SHAB"/>
    <property type="match status" value="1"/>
</dbReference>
<gene>
    <name evidence="10" type="ORF">F1C12_03445</name>
</gene>
<keyword evidence="3 8" id="KW-0812">Transmembrane</keyword>
<reference evidence="11" key="1">
    <citation type="submission" date="2019-09" db="EMBL/GenBank/DDBJ databases">
        <title>Antimicrobial potential of Antarctic Bacteria.</title>
        <authorList>
            <person name="Benaud N."/>
            <person name="Edwards R.J."/>
            <person name="Ferrari B.C."/>
        </authorList>
    </citation>
    <scope>NUCLEOTIDE SEQUENCE [LARGE SCALE GENOMIC DNA]</scope>
    <source>
        <strain evidence="11">INR9</strain>
    </source>
</reference>
<dbReference type="Gene3D" id="1.20.120.350">
    <property type="entry name" value="Voltage-gated potassium channels. Chain C"/>
    <property type="match status" value="1"/>
</dbReference>
<keyword evidence="6 8" id="KW-0472">Membrane</keyword>
<evidence type="ECO:0000256" key="8">
    <source>
        <dbReference type="SAM" id="Phobius"/>
    </source>
</evidence>
<keyword evidence="7 10" id="KW-0407">Ion channel</keyword>
<dbReference type="Gene3D" id="1.10.287.70">
    <property type="match status" value="1"/>
</dbReference>
<evidence type="ECO:0000256" key="2">
    <source>
        <dbReference type="ARBA" id="ARBA00022448"/>
    </source>
</evidence>
<dbReference type="Gene3D" id="1.20.5.110">
    <property type="match status" value="1"/>
</dbReference>
<feature type="transmembrane region" description="Helical" evidence="8">
    <location>
        <begin position="112"/>
        <end position="132"/>
    </location>
</feature>
<dbReference type="PRINTS" id="PR00169">
    <property type="entry name" value="KCHANNEL"/>
</dbReference>
<dbReference type="EMBL" id="CP043641">
    <property type="protein sequence ID" value="QNE34283.1"/>
    <property type="molecule type" value="Genomic_DNA"/>
</dbReference>
<evidence type="ECO:0000256" key="1">
    <source>
        <dbReference type="ARBA" id="ARBA00004141"/>
    </source>
</evidence>
<evidence type="ECO:0000259" key="9">
    <source>
        <dbReference type="Pfam" id="PF07885"/>
    </source>
</evidence>
<evidence type="ECO:0000313" key="10">
    <source>
        <dbReference type="EMBL" id="QNE34283.1"/>
    </source>
</evidence>
<dbReference type="GO" id="GO:0001508">
    <property type="term" value="P:action potential"/>
    <property type="evidence" value="ECO:0007669"/>
    <property type="project" value="TreeGrafter"/>
</dbReference>
<sequence length="236" mass="26202">MTLERWRHLTEWPLTAAAAVFLVAYAWEVIGDLHGPELVVAETVIWFTWAVFLIDYFVCLALAPRRWRWFYTHLFDLAIVVLPMLRPLRLLRLVTILAILQRSAGAAFRGRVIVYVVGAGGLLVFTAALAALDAERGVAHARIQTFPEAIWWAFETISTVGYGDYVPVTEVGKLVAVGLMIGGIATLGIVTATLASWIVERVAQTEIDMRAATRGQIRELSKQVAELKTLLEQKSA</sequence>
<keyword evidence="5" id="KW-0406">Ion transport</keyword>
<dbReference type="Pfam" id="PF07885">
    <property type="entry name" value="Ion_trans_2"/>
    <property type="match status" value="1"/>
</dbReference>
<protein>
    <submittedName>
        <fullName evidence="10">Two pore domain potassium channel family protein</fullName>
    </submittedName>
</protein>
<dbReference type="PANTHER" id="PTHR11537">
    <property type="entry name" value="VOLTAGE-GATED POTASSIUM CHANNEL"/>
    <property type="match status" value="1"/>
</dbReference>
<evidence type="ECO:0000256" key="4">
    <source>
        <dbReference type="ARBA" id="ARBA00022989"/>
    </source>
</evidence>
<dbReference type="InterPro" id="IPR028325">
    <property type="entry name" value="VG_K_chnl"/>
</dbReference>
<dbReference type="SUPFAM" id="SSF81324">
    <property type="entry name" value="Voltage-gated potassium channels"/>
    <property type="match status" value="1"/>
</dbReference>
<evidence type="ECO:0000256" key="6">
    <source>
        <dbReference type="ARBA" id="ARBA00023136"/>
    </source>
</evidence>
<keyword evidence="2" id="KW-0813">Transport</keyword>
<feature type="domain" description="Potassium channel" evidence="9">
    <location>
        <begin position="144"/>
        <end position="199"/>
    </location>
</feature>
<feature type="transmembrane region" description="Helical" evidence="8">
    <location>
        <begin position="12"/>
        <end position="31"/>
    </location>
</feature>
<evidence type="ECO:0000313" key="11">
    <source>
        <dbReference type="Proteomes" id="UP000515511"/>
    </source>
</evidence>
<evidence type="ECO:0000256" key="5">
    <source>
        <dbReference type="ARBA" id="ARBA00023065"/>
    </source>
</evidence>
<accession>A0A7G6Y718</accession>
<feature type="transmembrane region" description="Helical" evidence="8">
    <location>
        <begin position="174"/>
        <end position="199"/>
    </location>
</feature>
<dbReference type="Proteomes" id="UP000515511">
    <property type="component" value="Chromosome"/>
</dbReference>
<dbReference type="InterPro" id="IPR013099">
    <property type="entry name" value="K_chnl_dom"/>
</dbReference>
<feature type="transmembrane region" description="Helical" evidence="8">
    <location>
        <begin position="43"/>
        <end position="63"/>
    </location>
</feature>
<dbReference type="InterPro" id="IPR027359">
    <property type="entry name" value="Volt_channel_dom_sf"/>
</dbReference>
<dbReference type="RefSeq" id="WP_185277450.1">
    <property type="nucleotide sequence ID" value="NZ_CP043641.1"/>
</dbReference>